<dbReference type="STRING" id="287099.SAMN05660413_00869"/>
<keyword evidence="2" id="KW-0547">Nucleotide-binding</keyword>
<evidence type="ECO:0000256" key="1">
    <source>
        <dbReference type="ARBA" id="ARBA00022679"/>
    </source>
</evidence>
<dbReference type="Proteomes" id="UP000199153">
    <property type="component" value="Unassembled WGS sequence"/>
</dbReference>
<dbReference type="EMBL" id="FOVL01000003">
    <property type="protein sequence ID" value="SFN39416.1"/>
    <property type="molecule type" value="Genomic_DNA"/>
</dbReference>
<dbReference type="Gene3D" id="2.60.200.40">
    <property type="match status" value="1"/>
</dbReference>
<dbReference type="AlphaFoldDB" id="A0A1I4YN39"/>
<dbReference type="SUPFAM" id="SSF111331">
    <property type="entry name" value="NAD kinase/diacylglycerol kinase-like"/>
    <property type="match status" value="1"/>
</dbReference>
<dbReference type="InterPro" id="IPR005218">
    <property type="entry name" value="Diacylglycerol/lipid_kinase"/>
</dbReference>
<dbReference type="RefSeq" id="WP_093406323.1">
    <property type="nucleotide sequence ID" value="NZ_FOVL01000003.1"/>
</dbReference>
<dbReference type="PANTHER" id="PTHR12358:SF54">
    <property type="entry name" value="SPHINGOSINE KINASE RELATED PROTEIN"/>
    <property type="match status" value="1"/>
</dbReference>
<evidence type="ECO:0000313" key="7">
    <source>
        <dbReference type="Proteomes" id="UP000199153"/>
    </source>
</evidence>
<dbReference type="Gene3D" id="3.40.50.10330">
    <property type="entry name" value="Probable inorganic polyphosphate/atp-NAD kinase, domain 1"/>
    <property type="match status" value="1"/>
</dbReference>
<evidence type="ECO:0000256" key="2">
    <source>
        <dbReference type="ARBA" id="ARBA00022741"/>
    </source>
</evidence>
<dbReference type="GO" id="GO:0008654">
    <property type="term" value="P:phospholipid biosynthetic process"/>
    <property type="evidence" value="ECO:0007669"/>
    <property type="project" value="InterPro"/>
</dbReference>
<dbReference type="Pfam" id="PF00781">
    <property type="entry name" value="DAGK_cat"/>
    <property type="match status" value="1"/>
</dbReference>
<dbReference type="SMART" id="SM00046">
    <property type="entry name" value="DAGKc"/>
    <property type="match status" value="1"/>
</dbReference>
<protein>
    <submittedName>
        <fullName evidence="6">Lipid kinase, YegS/Rv2252/BmrU family</fullName>
    </submittedName>
</protein>
<evidence type="ECO:0000256" key="4">
    <source>
        <dbReference type="ARBA" id="ARBA00022840"/>
    </source>
</evidence>
<evidence type="ECO:0000313" key="6">
    <source>
        <dbReference type="EMBL" id="SFN39416.1"/>
    </source>
</evidence>
<evidence type="ECO:0000259" key="5">
    <source>
        <dbReference type="PROSITE" id="PS50146"/>
    </source>
</evidence>
<evidence type="ECO:0000256" key="3">
    <source>
        <dbReference type="ARBA" id="ARBA00022777"/>
    </source>
</evidence>
<keyword evidence="3 6" id="KW-0418">Kinase</keyword>
<dbReference type="NCBIfam" id="TIGR00147">
    <property type="entry name" value="YegS/Rv2252/BmrU family lipid kinase"/>
    <property type="match status" value="1"/>
</dbReference>
<accession>A0A1I4YN39</accession>
<name>A0A1I4YN39_9FLAO</name>
<dbReference type="PANTHER" id="PTHR12358">
    <property type="entry name" value="SPHINGOSINE KINASE"/>
    <property type="match status" value="1"/>
</dbReference>
<keyword evidence="7" id="KW-1185">Reference proteome</keyword>
<dbReference type="GO" id="GO:0016301">
    <property type="term" value="F:kinase activity"/>
    <property type="evidence" value="ECO:0007669"/>
    <property type="project" value="UniProtKB-KW"/>
</dbReference>
<dbReference type="GO" id="GO:0005524">
    <property type="term" value="F:ATP binding"/>
    <property type="evidence" value="ECO:0007669"/>
    <property type="project" value="UniProtKB-KW"/>
</dbReference>
<dbReference type="InterPro" id="IPR016064">
    <property type="entry name" value="NAD/diacylglycerol_kinase_sf"/>
</dbReference>
<proteinExistence type="predicted"/>
<dbReference type="InterPro" id="IPR001206">
    <property type="entry name" value="Diacylglycerol_kinase_cat_dom"/>
</dbReference>
<reference evidence="6 7" key="1">
    <citation type="submission" date="2016-10" db="EMBL/GenBank/DDBJ databases">
        <authorList>
            <person name="de Groot N.N."/>
        </authorList>
    </citation>
    <scope>NUCLEOTIDE SEQUENCE [LARGE SCALE GENOMIC DNA]</scope>
    <source>
        <strain evidence="6 7">DSM 17794</strain>
    </source>
</reference>
<gene>
    <name evidence="6" type="ORF">SAMN05660413_00869</name>
</gene>
<dbReference type="PROSITE" id="PS50146">
    <property type="entry name" value="DAGK"/>
    <property type="match status" value="1"/>
</dbReference>
<organism evidence="6 7">
    <name type="scientific">Salegentibacter flavus</name>
    <dbReference type="NCBI Taxonomy" id="287099"/>
    <lineage>
        <taxon>Bacteria</taxon>
        <taxon>Pseudomonadati</taxon>
        <taxon>Bacteroidota</taxon>
        <taxon>Flavobacteriia</taxon>
        <taxon>Flavobacteriales</taxon>
        <taxon>Flavobacteriaceae</taxon>
        <taxon>Salegentibacter</taxon>
    </lineage>
</organism>
<sequence>MEENKPILFIVNPIAGNLNKDQLIIQVKKNIAKTGSECELYKTCGDEDAAKISSLISKITPSRIIVAGGDGTIKMTAEILADFDLPLGIIPAGSANGLAFNLGLTILPLSRQIEIALGNHFKQIDILDINGEYCLHLSDFGVNAELIKNYHFSNIRGKFGYLLHSIPTLIRSKYPFEFEINTENACFKKKGILLAFANFGKYGTGANINPHGKPDDGVFEIIIFKEFDILEIFKTLRNEDDLDPEFAEIIQATHAKVRCNTPVAFQIDGEYIGEKEEIEVNIIPKKLKIATPPN</sequence>
<dbReference type="InterPro" id="IPR050187">
    <property type="entry name" value="Lipid_Phosphate_FormReg"/>
</dbReference>
<dbReference type="InterPro" id="IPR045540">
    <property type="entry name" value="YegS/DAGK_C"/>
</dbReference>
<dbReference type="InterPro" id="IPR017438">
    <property type="entry name" value="ATP-NAD_kinase_N"/>
</dbReference>
<dbReference type="OrthoDB" id="9786026at2"/>
<keyword evidence="4" id="KW-0067">ATP-binding</keyword>
<keyword evidence="1" id="KW-0808">Transferase</keyword>
<feature type="domain" description="DAGKc" evidence="5">
    <location>
        <begin position="2"/>
        <end position="133"/>
    </location>
</feature>
<dbReference type="Pfam" id="PF19279">
    <property type="entry name" value="YegS_C"/>
    <property type="match status" value="1"/>
</dbReference>